<name>A0A9D9J0S9_9BACT</name>
<dbReference type="AlphaFoldDB" id="A0A9D9J0S9"/>
<evidence type="ECO:0000313" key="2">
    <source>
        <dbReference type="EMBL" id="MBO8485018.1"/>
    </source>
</evidence>
<dbReference type="PANTHER" id="PTHR32385">
    <property type="entry name" value="MANNOSYL PHOSPHORYLINOSITOL CERAMIDE SYNTHASE"/>
    <property type="match status" value="1"/>
</dbReference>
<keyword evidence="1 2" id="KW-0808">Transferase</keyword>
<gene>
    <name evidence="2" type="ORF">IAB78_01155</name>
</gene>
<proteinExistence type="predicted"/>
<dbReference type="Proteomes" id="UP000823750">
    <property type="component" value="Unassembled WGS sequence"/>
</dbReference>
<dbReference type="Pfam" id="PF04488">
    <property type="entry name" value="Gly_transf_sug"/>
    <property type="match status" value="1"/>
</dbReference>
<evidence type="ECO:0000256" key="1">
    <source>
        <dbReference type="ARBA" id="ARBA00022679"/>
    </source>
</evidence>
<evidence type="ECO:0000313" key="3">
    <source>
        <dbReference type="Proteomes" id="UP000823750"/>
    </source>
</evidence>
<dbReference type="Gene3D" id="3.90.550.20">
    <property type="match status" value="1"/>
</dbReference>
<dbReference type="SUPFAM" id="SSF53448">
    <property type="entry name" value="Nucleotide-diphospho-sugar transferases"/>
    <property type="match status" value="1"/>
</dbReference>
<dbReference type="InterPro" id="IPR029044">
    <property type="entry name" value="Nucleotide-diphossugar_trans"/>
</dbReference>
<dbReference type="PANTHER" id="PTHR32385:SF15">
    <property type="entry name" value="INOSITOL PHOSPHOCERAMIDE MANNOSYLTRANSFERASE 1"/>
    <property type="match status" value="1"/>
</dbReference>
<reference evidence="2" key="1">
    <citation type="submission" date="2020-10" db="EMBL/GenBank/DDBJ databases">
        <authorList>
            <person name="Gilroy R."/>
        </authorList>
    </citation>
    <scope>NUCLEOTIDE SEQUENCE</scope>
    <source>
        <strain evidence="2">B2-16538</strain>
    </source>
</reference>
<organism evidence="2 3">
    <name type="scientific">Candidatus Cryptobacteroides excrementavium</name>
    <dbReference type="NCBI Taxonomy" id="2840759"/>
    <lineage>
        <taxon>Bacteria</taxon>
        <taxon>Pseudomonadati</taxon>
        <taxon>Bacteroidota</taxon>
        <taxon>Bacteroidia</taxon>
        <taxon>Bacteroidales</taxon>
        <taxon>Candidatus Cryptobacteroides</taxon>
    </lineage>
</organism>
<protein>
    <submittedName>
        <fullName evidence="2">Glycosyl transferase</fullName>
    </submittedName>
</protein>
<dbReference type="GO" id="GO:0000030">
    <property type="term" value="F:mannosyltransferase activity"/>
    <property type="evidence" value="ECO:0007669"/>
    <property type="project" value="TreeGrafter"/>
</dbReference>
<dbReference type="GO" id="GO:0016020">
    <property type="term" value="C:membrane"/>
    <property type="evidence" value="ECO:0007669"/>
    <property type="project" value="GOC"/>
</dbReference>
<comment type="caution">
    <text evidence="2">The sequence shown here is derived from an EMBL/GenBank/DDBJ whole genome shotgun (WGS) entry which is preliminary data.</text>
</comment>
<dbReference type="InterPro" id="IPR051706">
    <property type="entry name" value="Glycosyltransferase_domain"/>
</dbReference>
<dbReference type="EMBL" id="JADILX010000021">
    <property type="protein sequence ID" value="MBO8485018.1"/>
    <property type="molecule type" value="Genomic_DNA"/>
</dbReference>
<sequence>MIPKIIHYCWFGRKQKNELAVKCIASWKEILPDYTLMEWNETNFDYKKLKFTKQAYHIGKYAFVADVARLYALANFGGIYLDTDVEVLKSFDELLYLPAFIGYEHSCPTREEIGTAVIGAGKGNSIITEFLNYYDRQVFILDNGEYNTTPNVAIITKLLSQKGISLNNQYYNYNNTLSIFPVDYFSPKNYTGATLITDRTFCIHHFSASWCRQIPAKHRWIVNIIGEDNYFRLGKIRNKLLKNLIHH</sequence>
<dbReference type="InterPro" id="IPR007577">
    <property type="entry name" value="GlycoTrfase_DXD_sugar-bd_CS"/>
</dbReference>
<accession>A0A9D9J0S9</accession>
<reference evidence="2" key="2">
    <citation type="journal article" date="2021" name="PeerJ">
        <title>Extensive microbial diversity within the chicken gut microbiome revealed by metagenomics and culture.</title>
        <authorList>
            <person name="Gilroy R."/>
            <person name="Ravi A."/>
            <person name="Getino M."/>
            <person name="Pursley I."/>
            <person name="Horton D.L."/>
            <person name="Alikhan N.F."/>
            <person name="Baker D."/>
            <person name="Gharbi K."/>
            <person name="Hall N."/>
            <person name="Watson M."/>
            <person name="Adriaenssens E.M."/>
            <person name="Foster-Nyarko E."/>
            <person name="Jarju S."/>
            <person name="Secka A."/>
            <person name="Antonio M."/>
            <person name="Oren A."/>
            <person name="Chaudhuri R.R."/>
            <person name="La Ragione R."/>
            <person name="Hildebrand F."/>
            <person name="Pallen M.J."/>
        </authorList>
    </citation>
    <scope>NUCLEOTIDE SEQUENCE</scope>
    <source>
        <strain evidence="2">B2-16538</strain>
    </source>
</reference>
<dbReference type="GO" id="GO:0051999">
    <property type="term" value="P:mannosyl-inositol phosphorylceramide biosynthetic process"/>
    <property type="evidence" value="ECO:0007669"/>
    <property type="project" value="TreeGrafter"/>
</dbReference>